<name>A0A9N9PAF4_9GLOM</name>
<sequence length="70" mass="7872">EAIAKMEQAADEFTNKNSFKKVGIQKIPRDILLLKPSHSLTRLQGQKFSLGDRVIFKNLRYSNDAPNGAI</sequence>
<proteinExistence type="predicted"/>
<gene>
    <name evidence="1" type="ORF">DERYTH_LOCUS23606</name>
</gene>
<protein>
    <submittedName>
        <fullName evidence="1">28795_t:CDS:1</fullName>
    </submittedName>
</protein>
<comment type="caution">
    <text evidence="1">The sequence shown here is derived from an EMBL/GenBank/DDBJ whole genome shotgun (WGS) entry which is preliminary data.</text>
</comment>
<accession>A0A9N9PAF4</accession>
<dbReference type="EMBL" id="CAJVPY010036545">
    <property type="protein sequence ID" value="CAG8802114.1"/>
    <property type="molecule type" value="Genomic_DNA"/>
</dbReference>
<feature type="non-terminal residue" evidence="1">
    <location>
        <position position="70"/>
    </location>
</feature>
<evidence type="ECO:0000313" key="1">
    <source>
        <dbReference type="EMBL" id="CAG8802114.1"/>
    </source>
</evidence>
<dbReference type="Proteomes" id="UP000789405">
    <property type="component" value="Unassembled WGS sequence"/>
</dbReference>
<dbReference type="AlphaFoldDB" id="A0A9N9PAF4"/>
<evidence type="ECO:0000313" key="2">
    <source>
        <dbReference type="Proteomes" id="UP000789405"/>
    </source>
</evidence>
<dbReference type="OrthoDB" id="372487at2759"/>
<organism evidence="1 2">
    <name type="scientific">Dentiscutata erythropus</name>
    <dbReference type="NCBI Taxonomy" id="1348616"/>
    <lineage>
        <taxon>Eukaryota</taxon>
        <taxon>Fungi</taxon>
        <taxon>Fungi incertae sedis</taxon>
        <taxon>Mucoromycota</taxon>
        <taxon>Glomeromycotina</taxon>
        <taxon>Glomeromycetes</taxon>
        <taxon>Diversisporales</taxon>
        <taxon>Gigasporaceae</taxon>
        <taxon>Dentiscutata</taxon>
    </lineage>
</organism>
<reference evidence="1" key="1">
    <citation type="submission" date="2021-06" db="EMBL/GenBank/DDBJ databases">
        <authorList>
            <person name="Kallberg Y."/>
            <person name="Tangrot J."/>
            <person name="Rosling A."/>
        </authorList>
    </citation>
    <scope>NUCLEOTIDE SEQUENCE</scope>
    <source>
        <strain evidence="1">MA453B</strain>
    </source>
</reference>
<keyword evidence="2" id="KW-1185">Reference proteome</keyword>